<protein>
    <submittedName>
        <fullName evidence="2">Uncharacterized protein</fullName>
    </submittedName>
</protein>
<sequence length="96" mass="11072">RFDTSAGNHIKEILLKLNLLDLRILKDGGEGPTRSDEMLKLKNFKKDALLKISSQIKKVKDTSQSLKSMITTPYSQENEKKKEVYEHKNEDLHSML</sequence>
<comment type="caution">
    <text evidence="2">The sequence shown here is derived from an EMBL/GenBank/DDBJ whole genome shotgun (WGS) entry which is preliminary data.</text>
</comment>
<name>A0A699K6N3_TANCI</name>
<dbReference type="AlphaFoldDB" id="A0A699K6N3"/>
<reference evidence="2" key="1">
    <citation type="journal article" date="2019" name="Sci. Rep.">
        <title>Draft genome of Tanacetum cinerariifolium, the natural source of mosquito coil.</title>
        <authorList>
            <person name="Yamashiro T."/>
            <person name="Shiraishi A."/>
            <person name="Satake H."/>
            <person name="Nakayama K."/>
        </authorList>
    </citation>
    <scope>NUCLEOTIDE SEQUENCE</scope>
</reference>
<evidence type="ECO:0000313" key="2">
    <source>
        <dbReference type="EMBL" id="GFA76043.1"/>
    </source>
</evidence>
<gene>
    <name evidence="2" type="ORF">Tci_648015</name>
</gene>
<feature type="non-terminal residue" evidence="2">
    <location>
        <position position="1"/>
    </location>
</feature>
<accession>A0A699K6N3</accession>
<feature type="region of interest" description="Disordered" evidence="1">
    <location>
        <begin position="74"/>
        <end position="96"/>
    </location>
</feature>
<evidence type="ECO:0000256" key="1">
    <source>
        <dbReference type="SAM" id="MobiDB-lite"/>
    </source>
</evidence>
<dbReference type="EMBL" id="BKCJ010482766">
    <property type="protein sequence ID" value="GFA76043.1"/>
    <property type="molecule type" value="Genomic_DNA"/>
</dbReference>
<proteinExistence type="predicted"/>
<feature type="compositionally biased region" description="Basic and acidic residues" evidence="1">
    <location>
        <begin position="77"/>
        <end position="96"/>
    </location>
</feature>
<feature type="non-terminal residue" evidence="2">
    <location>
        <position position="96"/>
    </location>
</feature>
<organism evidence="2">
    <name type="scientific">Tanacetum cinerariifolium</name>
    <name type="common">Dalmatian daisy</name>
    <name type="synonym">Chrysanthemum cinerariifolium</name>
    <dbReference type="NCBI Taxonomy" id="118510"/>
    <lineage>
        <taxon>Eukaryota</taxon>
        <taxon>Viridiplantae</taxon>
        <taxon>Streptophyta</taxon>
        <taxon>Embryophyta</taxon>
        <taxon>Tracheophyta</taxon>
        <taxon>Spermatophyta</taxon>
        <taxon>Magnoliopsida</taxon>
        <taxon>eudicotyledons</taxon>
        <taxon>Gunneridae</taxon>
        <taxon>Pentapetalae</taxon>
        <taxon>asterids</taxon>
        <taxon>campanulids</taxon>
        <taxon>Asterales</taxon>
        <taxon>Asteraceae</taxon>
        <taxon>Asteroideae</taxon>
        <taxon>Anthemideae</taxon>
        <taxon>Anthemidinae</taxon>
        <taxon>Tanacetum</taxon>
    </lineage>
</organism>